<dbReference type="InterPro" id="IPR013785">
    <property type="entry name" value="Aldolase_TIM"/>
</dbReference>
<name>G5SCA6_SALET</name>
<feature type="non-terminal residue" evidence="2">
    <location>
        <position position="1"/>
    </location>
</feature>
<proteinExistence type="predicted"/>
<gene>
    <name evidence="2" type="ORF">LTSEWAN_2861</name>
</gene>
<protein>
    <submittedName>
        <fullName evidence="2">N-ethylmaleimide reductase</fullName>
    </submittedName>
</protein>
<feature type="domain" description="NADH:flavin oxidoreductase/NADH oxidase N-terminal" evidence="1">
    <location>
        <begin position="7"/>
        <end position="137"/>
    </location>
</feature>
<dbReference type="EMBL" id="AFCX01000950">
    <property type="protein sequence ID" value="EHD02709.1"/>
    <property type="molecule type" value="Genomic_DNA"/>
</dbReference>
<dbReference type="Proteomes" id="UP000003536">
    <property type="component" value="Unassembled WGS sequence"/>
</dbReference>
<organism evidence="2 3">
    <name type="scientific">Salmonella enterica subsp. enterica serovar Wandsworth str. A4-580</name>
    <dbReference type="NCBI Taxonomy" id="913086"/>
    <lineage>
        <taxon>Bacteria</taxon>
        <taxon>Pseudomonadati</taxon>
        <taxon>Pseudomonadota</taxon>
        <taxon>Gammaproteobacteria</taxon>
        <taxon>Enterobacterales</taxon>
        <taxon>Enterobacteriaceae</taxon>
        <taxon>Salmonella</taxon>
    </lineage>
</organism>
<dbReference type="GO" id="GO:0016491">
    <property type="term" value="F:oxidoreductase activity"/>
    <property type="evidence" value="ECO:0007669"/>
    <property type="project" value="InterPro"/>
</dbReference>
<dbReference type="InterPro" id="IPR045247">
    <property type="entry name" value="Oye-like"/>
</dbReference>
<reference evidence="2 3" key="1">
    <citation type="journal article" date="2011" name="BMC Genomics">
        <title>Genome sequencing reveals diversification of virulence factor content and possible host adaptation in distinct subpopulations of Salmonella enterica.</title>
        <authorList>
            <person name="den Bakker H.C."/>
            <person name="Moreno Switt A.I."/>
            <person name="Govoni G."/>
            <person name="Cummings C.A."/>
            <person name="Ranieri M.L."/>
            <person name="Degoricija L."/>
            <person name="Hoelzer K."/>
            <person name="Rodriguez-Rivera L.D."/>
            <person name="Brown S."/>
            <person name="Bolchacova E."/>
            <person name="Furtado M.R."/>
            <person name="Wiedmann M."/>
        </authorList>
    </citation>
    <scope>NUCLEOTIDE SEQUENCE [LARGE SCALE GENOMIC DNA]</scope>
    <source>
        <strain evidence="2 3">A4-580</strain>
    </source>
</reference>
<sequence>QTTTSTKWGADRIGIRLSPVGTFQNVDNGPNEEADALYLIEALGKRGIAYLHMSEPDWAGGEPYSDAFREKVRARLVYLTGGHIVRARFHGPIIGAGAYTPEKAEDLIEKGLIDAVAFGRDYIANPDLVARLQCKAKLNPQRPESFYGGGAEGYTDYPTL</sequence>
<dbReference type="AlphaFoldDB" id="G5SCA6"/>
<evidence type="ECO:0000313" key="3">
    <source>
        <dbReference type="Proteomes" id="UP000003536"/>
    </source>
</evidence>
<evidence type="ECO:0000259" key="1">
    <source>
        <dbReference type="Pfam" id="PF00724"/>
    </source>
</evidence>
<dbReference type="InterPro" id="IPR001155">
    <property type="entry name" value="OxRdtase_FMN_N"/>
</dbReference>
<dbReference type="SUPFAM" id="SSF51395">
    <property type="entry name" value="FMN-linked oxidoreductases"/>
    <property type="match status" value="1"/>
</dbReference>
<accession>G5SCA6</accession>
<dbReference type="GO" id="GO:0005829">
    <property type="term" value="C:cytosol"/>
    <property type="evidence" value="ECO:0007669"/>
    <property type="project" value="TreeGrafter"/>
</dbReference>
<dbReference type="PANTHER" id="PTHR22893">
    <property type="entry name" value="NADH OXIDOREDUCTASE-RELATED"/>
    <property type="match status" value="1"/>
</dbReference>
<evidence type="ECO:0000313" key="2">
    <source>
        <dbReference type="EMBL" id="EHD02709.1"/>
    </source>
</evidence>
<dbReference type="PANTHER" id="PTHR22893:SF91">
    <property type="entry name" value="NADPH DEHYDROGENASE 2-RELATED"/>
    <property type="match status" value="1"/>
</dbReference>
<dbReference type="GO" id="GO:0010181">
    <property type="term" value="F:FMN binding"/>
    <property type="evidence" value="ECO:0007669"/>
    <property type="project" value="InterPro"/>
</dbReference>
<comment type="caution">
    <text evidence="2">The sequence shown here is derived from an EMBL/GenBank/DDBJ whole genome shotgun (WGS) entry which is preliminary data.</text>
</comment>
<dbReference type="Gene3D" id="3.20.20.70">
    <property type="entry name" value="Aldolase class I"/>
    <property type="match status" value="1"/>
</dbReference>
<dbReference type="Pfam" id="PF00724">
    <property type="entry name" value="Oxidored_FMN"/>
    <property type="match status" value="1"/>
</dbReference>
<dbReference type="PATRIC" id="fig|913086.3.peg.2183"/>